<dbReference type="GeneID" id="100637873"/>
<dbReference type="SUPFAM" id="SSF50965">
    <property type="entry name" value="Galactose oxidase, central domain"/>
    <property type="match status" value="1"/>
</dbReference>
<proteinExistence type="predicted"/>
<feature type="compositionally biased region" description="Low complexity" evidence="1">
    <location>
        <begin position="816"/>
        <end position="835"/>
    </location>
</feature>
<evidence type="ECO:0000313" key="3">
    <source>
        <dbReference type="Proteomes" id="UP000007879"/>
    </source>
</evidence>
<dbReference type="Gene3D" id="2.120.10.80">
    <property type="entry name" value="Kelch-type beta propeller"/>
    <property type="match status" value="2"/>
</dbReference>
<dbReference type="Proteomes" id="UP000007879">
    <property type="component" value="Unassembled WGS sequence"/>
</dbReference>
<sequence>MSDKQSIYEFKERAGHSAPVIGESLYLWGGEQFDFPYVHDSPRKRKLFSTVETFSFSSARWSSHLTRGTPPLGVVDYSCTTFRSNIYYYAGWCGHDHCHYNSLTVLNTLTMSWTQLHPNDESMMEKSRAGMLSLEFDGTDYLLMVGGLGPTPAVKHPQFQYEQIPDGRVRTNEQLLYNLSNRQFTVPSVSGQCCPPTSTFTINKINQNKGIMFGRTLSHVGGFDTFNTNKVYIFNVTHNTIHWESIKKGSIFVGGLQLKGRCAHASAIISGDSTLPALVVIGGWDENNQSVNECLLFDNITTGQFSCKKIPLPESVTGRYAHSLTAVTMSPHCVWLVIVGGCEESQYVDFKIRVKVPTNTFITDTNRQIMIIELVYSEAGEWMVQSVLDGNDLTSKKYQEKYSSYNKTKTWWMNQLMEYPTEKEMELQRYNQLLQEKLRVFYQDKVSLQEALVEANKQEVLKAQVQSIQEEKQIITEDNEKLRATVAYNEVYITEIEEEKKQVEEEKRKVEDKYKQAKKEKKQAEEEKRQLEEQYLIDKQTTKELKAKVAENELYTAKLMKEKEQWSQVKETDSIGLQFNYLIPSMDNLDCLSDVQVAEKKLFLIQGDKPQLMNWEKYGVRIGVEEGSLLSSETVEAAVVALVGGQFQFPPNTVLVSAVYAVSLSKPLLKRLKLEIQHCVDLTGRPALNRYLKFAIAPVSTPSLPYQFSTVEGGEFSSKGGYGFIERKDFCLVCILGLLIVSMTGGGGKGGGGGGNQQQQGAGVVPAAQQQQGGDALTVLVQQQQPGVNQQTQEQQGEQSQEGQEEEGELQGGNQQGERQSQEQSELPEQQQQEGGQHEAEGGHQEGDRGQEEGHKDDPVHIETATDAVPCTESSSDYANSVVYTNVQKSMKYAGLVYYEEKGVEDLVTFTAAKKLEALIQYIERKHSQAEIGPDIFFRFKFSYGYIELNLTAQQDEPFTGWTVKPHTEPCRLYQEAIDNFGDKEHSRPSCCLISVYGSPHATPTLHYSIPLEGVADPVTLNIHRALRNRPPSTVHESVSVSSTGGASPSATVDVDKVKKVIDDVLVSNHARLNHLKTSLSDLANQLYEVGLINDEVREACSMDKFIGEFKASFYFMDELSEVQDHCKKFLNSFIAVRGSYINAAKFLRQKWIEAIKTELGIDLIIDVSV</sequence>
<dbReference type="AlphaFoldDB" id="A0AAN0IBU0"/>
<evidence type="ECO:0000256" key="1">
    <source>
        <dbReference type="SAM" id="MobiDB-lite"/>
    </source>
</evidence>
<name>A0AAN0IBU0_AMPQE</name>
<feature type="region of interest" description="Disordered" evidence="1">
    <location>
        <begin position="785"/>
        <end position="857"/>
    </location>
</feature>
<feature type="region of interest" description="Disordered" evidence="1">
    <location>
        <begin position="504"/>
        <end position="523"/>
    </location>
</feature>
<dbReference type="InterPro" id="IPR015915">
    <property type="entry name" value="Kelch-typ_b-propeller"/>
</dbReference>
<feature type="compositionally biased region" description="Low complexity" evidence="1">
    <location>
        <begin position="757"/>
        <end position="770"/>
    </location>
</feature>
<feature type="compositionally biased region" description="Basic and acidic residues" evidence="1">
    <location>
        <begin position="836"/>
        <end position="857"/>
    </location>
</feature>
<feature type="region of interest" description="Disordered" evidence="1">
    <location>
        <begin position="747"/>
        <end position="770"/>
    </location>
</feature>
<evidence type="ECO:0000313" key="2">
    <source>
        <dbReference type="EnsemblMetazoa" id="XP_003384862.2"/>
    </source>
</evidence>
<dbReference type="EnsemblMetazoa" id="XM_003384814.2">
    <property type="protein sequence ID" value="XP_003384862.2"/>
    <property type="gene ID" value="LOC100637873"/>
</dbReference>
<accession>A0AAN0IBU0</accession>
<dbReference type="PANTHER" id="PTHR23244">
    <property type="entry name" value="KELCH REPEAT DOMAIN"/>
    <property type="match status" value="1"/>
</dbReference>
<dbReference type="KEGG" id="aqu:100637873"/>
<feature type="compositionally biased region" description="Low complexity" evidence="1">
    <location>
        <begin position="785"/>
        <end position="802"/>
    </location>
</feature>
<dbReference type="Pfam" id="PF24681">
    <property type="entry name" value="Kelch_KLHDC2_KLHL20_DRC7"/>
    <property type="match status" value="1"/>
</dbReference>
<reference evidence="3" key="1">
    <citation type="journal article" date="2010" name="Nature">
        <title>The Amphimedon queenslandica genome and the evolution of animal complexity.</title>
        <authorList>
            <person name="Srivastava M."/>
            <person name="Simakov O."/>
            <person name="Chapman J."/>
            <person name="Fahey B."/>
            <person name="Gauthier M.E."/>
            <person name="Mitros T."/>
            <person name="Richards G.S."/>
            <person name="Conaco C."/>
            <person name="Dacre M."/>
            <person name="Hellsten U."/>
            <person name="Larroux C."/>
            <person name="Putnam N.H."/>
            <person name="Stanke M."/>
            <person name="Adamska M."/>
            <person name="Darling A."/>
            <person name="Degnan S.M."/>
            <person name="Oakley T.H."/>
            <person name="Plachetzki D.C."/>
            <person name="Zhai Y."/>
            <person name="Adamski M."/>
            <person name="Calcino A."/>
            <person name="Cummins S.F."/>
            <person name="Goodstein D.M."/>
            <person name="Harris C."/>
            <person name="Jackson D.J."/>
            <person name="Leys S.P."/>
            <person name="Shu S."/>
            <person name="Woodcroft B.J."/>
            <person name="Vervoort M."/>
            <person name="Kosik K.S."/>
            <person name="Manning G."/>
            <person name="Degnan B.M."/>
            <person name="Rokhsar D.S."/>
        </authorList>
    </citation>
    <scope>NUCLEOTIDE SEQUENCE [LARGE SCALE GENOMIC DNA]</scope>
</reference>
<dbReference type="RefSeq" id="XP_003384862.2">
    <property type="nucleotide sequence ID" value="XM_003384814.2"/>
</dbReference>
<keyword evidence="3" id="KW-1185">Reference proteome</keyword>
<organism evidence="2 3">
    <name type="scientific">Amphimedon queenslandica</name>
    <name type="common">Sponge</name>
    <dbReference type="NCBI Taxonomy" id="400682"/>
    <lineage>
        <taxon>Eukaryota</taxon>
        <taxon>Metazoa</taxon>
        <taxon>Porifera</taxon>
        <taxon>Demospongiae</taxon>
        <taxon>Heteroscleromorpha</taxon>
        <taxon>Haplosclerida</taxon>
        <taxon>Niphatidae</taxon>
        <taxon>Amphimedon</taxon>
    </lineage>
</organism>
<protein>
    <submittedName>
        <fullName evidence="2">Uncharacterized protein</fullName>
    </submittedName>
</protein>
<feature type="compositionally biased region" description="Gly residues" evidence="1">
    <location>
        <begin position="747"/>
        <end position="756"/>
    </location>
</feature>
<dbReference type="InterPro" id="IPR011043">
    <property type="entry name" value="Gal_Oxase/kelch_b-propeller"/>
</dbReference>
<reference evidence="2" key="2">
    <citation type="submission" date="2024-06" db="UniProtKB">
        <authorList>
            <consortium name="EnsemblMetazoa"/>
        </authorList>
    </citation>
    <scope>IDENTIFICATION</scope>
</reference>